<dbReference type="GO" id="GO:0046872">
    <property type="term" value="F:metal ion binding"/>
    <property type="evidence" value="ECO:0007669"/>
    <property type="project" value="UniProtKB-KW"/>
</dbReference>
<dbReference type="Pfam" id="PF01951">
    <property type="entry name" value="Archease"/>
    <property type="match status" value="1"/>
</dbReference>
<name>A0A3P7NFC6_CYLGO</name>
<dbReference type="GO" id="GO:0006388">
    <property type="term" value="P:tRNA splicing, via endonucleolytic cleavage and ligation"/>
    <property type="evidence" value="ECO:0007669"/>
    <property type="project" value="TreeGrafter"/>
</dbReference>
<keyword evidence="3" id="KW-0479">Metal-binding</keyword>
<evidence type="ECO:0000313" key="7">
    <source>
        <dbReference type="Proteomes" id="UP000271889"/>
    </source>
</evidence>
<evidence type="ECO:0000256" key="3">
    <source>
        <dbReference type="ARBA" id="ARBA00022723"/>
    </source>
</evidence>
<evidence type="ECO:0000256" key="1">
    <source>
        <dbReference type="ARBA" id="ARBA00007963"/>
    </source>
</evidence>
<dbReference type="Proteomes" id="UP000271889">
    <property type="component" value="Unassembled WGS sequence"/>
</dbReference>
<keyword evidence="7" id="KW-1185">Reference proteome</keyword>
<dbReference type="EMBL" id="UYRV01116031">
    <property type="protein sequence ID" value="VDN29831.1"/>
    <property type="molecule type" value="Genomic_DNA"/>
</dbReference>
<evidence type="ECO:0000256" key="2">
    <source>
        <dbReference type="ARBA" id="ARBA00022694"/>
    </source>
</evidence>
<proteinExistence type="inferred from homology"/>
<dbReference type="InterPro" id="IPR002804">
    <property type="entry name" value="Archease"/>
</dbReference>
<protein>
    <recommendedName>
        <fullName evidence="5">Archease domain-containing protein</fullName>
    </recommendedName>
</protein>
<dbReference type="AlphaFoldDB" id="A0A3P7NFC6"/>
<dbReference type="InterPro" id="IPR023572">
    <property type="entry name" value="Archease_dom"/>
</dbReference>
<evidence type="ECO:0000259" key="5">
    <source>
        <dbReference type="Pfam" id="PF01951"/>
    </source>
</evidence>
<organism evidence="6 7">
    <name type="scientific">Cylicostephanus goldi</name>
    <name type="common">Nematode worm</name>
    <dbReference type="NCBI Taxonomy" id="71465"/>
    <lineage>
        <taxon>Eukaryota</taxon>
        <taxon>Metazoa</taxon>
        <taxon>Ecdysozoa</taxon>
        <taxon>Nematoda</taxon>
        <taxon>Chromadorea</taxon>
        <taxon>Rhabditida</taxon>
        <taxon>Rhabditina</taxon>
        <taxon>Rhabditomorpha</taxon>
        <taxon>Strongyloidea</taxon>
        <taxon>Strongylidae</taxon>
        <taxon>Cylicostephanus</taxon>
    </lineage>
</organism>
<dbReference type="InterPro" id="IPR036820">
    <property type="entry name" value="Archease_dom_sf"/>
</dbReference>
<dbReference type="OrthoDB" id="2190767at2759"/>
<dbReference type="GO" id="GO:0072669">
    <property type="term" value="C:tRNA-splicing ligase complex"/>
    <property type="evidence" value="ECO:0007669"/>
    <property type="project" value="TreeGrafter"/>
</dbReference>
<dbReference type="PANTHER" id="PTHR12682">
    <property type="entry name" value="ARCHEASE"/>
    <property type="match status" value="1"/>
</dbReference>
<evidence type="ECO:0000256" key="4">
    <source>
        <dbReference type="ARBA" id="ARBA00022837"/>
    </source>
</evidence>
<keyword evidence="4" id="KW-0106">Calcium</keyword>
<feature type="domain" description="Archease" evidence="5">
    <location>
        <begin position="84"/>
        <end position="206"/>
    </location>
</feature>
<dbReference type="PANTHER" id="PTHR12682:SF11">
    <property type="entry name" value="PROTEIN ARCHEASE"/>
    <property type="match status" value="1"/>
</dbReference>
<comment type="similarity">
    <text evidence="1">Belongs to the archease family.</text>
</comment>
<accession>A0A3P7NFC6</accession>
<dbReference type="Gene3D" id="3.55.10.10">
    <property type="entry name" value="Archease domain"/>
    <property type="match status" value="1"/>
</dbReference>
<reference evidence="6 7" key="1">
    <citation type="submission" date="2018-11" db="EMBL/GenBank/DDBJ databases">
        <authorList>
            <consortium name="Pathogen Informatics"/>
        </authorList>
    </citation>
    <scope>NUCLEOTIDE SEQUENCE [LARGE SCALE GENOMIC DNA]</scope>
</reference>
<gene>
    <name evidence="6" type="ORF">CGOC_LOCUS11370</name>
</gene>
<keyword evidence="2" id="KW-0819">tRNA processing</keyword>
<evidence type="ECO:0000313" key="6">
    <source>
        <dbReference type="EMBL" id="VDN29831.1"/>
    </source>
</evidence>
<dbReference type="SUPFAM" id="SSF69819">
    <property type="entry name" value="MTH1598-like"/>
    <property type="match status" value="1"/>
</dbReference>
<sequence>MVQSEVCLAIDSSIISDINCFLGVINVMIPTDRKDRRPDSISDDVADLHLAKRPRHSEEFESAMNYDGMAEQMSEGVTTGDCGYRYLEHPADVQVHAWGPDFAKALAQAEQFTMYYTAQANDLYGLVHAVMEEALCGFQSEPFFVGRRVAMDKLDLKNFTAEFQVGGECFDLHKHPQLTDVKAITYSNMQVHQTAERCDIYVILDI</sequence>